<dbReference type="EMBL" id="JABEYC010000091">
    <property type="protein sequence ID" value="KAF4982953.1"/>
    <property type="molecule type" value="Genomic_DNA"/>
</dbReference>
<feature type="region of interest" description="Disordered" evidence="2">
    <location>
        <begin position="136"/>
        <end position="169"/>
    </location>
</feature>
<evidence type="ECO:0000256" key="2">
    <source>
        <dbReference type="SAM" id="MobiDB-lite"/>
    </source>
</evidence>
<protein>
    <submittedName>
        <fullName evidence="3">Uncharacterized protein</fullName>
    </submittedName>
</protein>
<name>A0A8H4USK0_9HYPO</name>
<reference evidence="3" key="2">
    <citation type="submission" date="2020-05" db="EMBL/GenBank/DDBJ databases">
        <authorList>
            <person name="Kim H.-S."/>
            <person name="Proctor R.H."/>
            <person name="Brown D.W."/>
        </authorList>
    </citation>
    <scope>NUCLEOTIDE SEQUENCE</scope>
    <source>
        <strain evidence="3">NRRL 22465</strain>
    </source>
</reference>
<feature type="compositionally biased region" description="Low complexity" evidence="2">
    <location>
        <begin position="73"/>
        <end position="84"/>
    </location>
</feature>
<evidence type="ECO:0000313" key="4">
    <source>
        <dbReference type="Proteomes" id="UP000635477"/>
    </source>
</evidence>
<dbReference type="AlphaFoldDB" id="A0A8H4USK0"/>
<gene>
    <name evidence="3" type="ORF">FZEAL_1523</name>
</gene>
<accession>A0A8H4USK0</accession>
<feature type="coiled-coil region" evidence="1">
    <location>
        <begin position="171"/>
        <end position="234"/>
    </location>
</feature>
<proteinExistence type="predicted"/>
<comment type="caution">
    <text evidence="3">The sequence shown here is derived from an EMBL/GenBank/DDBJ whole genome shotgun (WGS) entry which is preliminary data.</text>
</comment>
<reference evidence="3" key="1">
    <citation type="journal article" date="2020" name="BMC Genomics">
        <title>Correction to: Identification and distribution of gene clusters required for synthesis of sphingolipid metabolism inhibitors in diverse species of the filamentous fungus Fusarium.</title>
        <authorList>
            <person name="Kim H.S."/>
            <person name="Lohmar J.M."/>
            <person name="Busman M."/>
            <person name="Brown D.W."/>
            <person name="Naumann T.A."/>
            <person name="Divon H.H."/>
            <person name="Lysoe E."/>
            <person name="Uhlig S."/>
            <person name="Proctor R.H."/>
        </authorList>
    </citation>
    <scope>NUCLEOTIDE SEQUENCE</scope>
    <source>
        <strain evidence="3">NRRL 22465</strain>
    </source>
</reference>
<dbReference type="Proteomes" id="UP000635477">
    <property type="component" value="Unassembled WGS sequence"/>
</dbReference>
<feature type="region of interest" description="Disordered" evidence="2">
    <location>
        <begin position="882"/>
        <end position="905"/>
    </location>
</feature>
<sequence>MARKKRPSHHYQGGNGNHASTWARDMYGGHGNPSASNQQMRGGSGKGHDRGATHAASRLAQRPLARGGLPMRQSPIPSQGQSQSATPLDPFGFGNQSQAVFSNPVAAVRNGKQRYIPKPSAASPVSRPVNERGMPETQIARSGAHPDQMTSAAKPGGTAVEAPSATADPQVRELQDRVQELQDQIQKNRAVGNRVCTTKQQMAARALKEKVQELAQEREALRQARETIAENESVIVAISDKEPLMLAINNMESVIEKEASEKVGMAAEMASLREALQRARDTIAEKETLIVKEAAEKVEMAAEMASLREALSELRARNRERASTEAHVQETTLFSRSLDILSIRAARIPVVDDGQFGLDVVSELGARIGDPEVYLNILKFLGRGTMDTWFCLDEVYEKGGDAQREVNREDAGCEEHHHECLEPPADSDEPATYSDEAPESTKAAHQPAAEEISDDLNPKDRFEKVVWPLLPIAWRKGVGNLQRRLEELPIVTKELYEKRGMPGCPDPIFDDLWTQKDESQLLERWDDSVLKKAINRVGRSTQAIVSFCKVSLRIFGYDPLTLFTLSGDTLEFDASMNHTFEYNGQRYPSPLWPKLFCQRMTRIMTHPLWQGQENWSLMLFVLKWAVICRTDDRRPLSTAEASLLHWAGCYLDPDLPELSMAERHQEHQDYLWDQGGWPSPEADLLTAIAAVTKTSRPAEDPVEGNRYLVSTSDLTNVVKGLDSISSHSMSVDSETYHQIFLAAREDLGYPAEVDVPALYKNCWFNLERDRARRCRAKERGSTLTLGPDEQHDDGSNPLKGAQDSTLEEENRGNKDIAMGGHDETVPCPERSRGGADSLHPKSIARIRGIPGLRQSLIEEVPQHLVDALSDPVAIRKARGELPYVPGAPAERSQSLKRGREESPAR</sequence>
<keyword evidence="4" id="KW-1185">Reference proteome</keyword>
<feature type="compositionally biased region" description="Basic and acidic residues" evidence="2">
    <location>
        <begin position="406"/>
        <end position="421"/>
    </location>
</feature>
<feature type="coiled-coil region" evidence="1">
    <location>
        <begin position="269"/>
        <end position="317"/>
    </location>
</feature>
<evidence type="ECO:0000313" key="3">
    <source>
        <dbReference type="EMBL" id="KAF4982953.1"/>
    </source>
</evidence>
<feature type="region of interest" description="Disordered" evidence="2">
    <location>
        <begin position="778"/>
        <end position="842"/>
    </location>
</feature>
<evidence type="ECO:0000256" key="1">
    <source>
        <dbReference type="SAM" id="Coils"/>
    </source>
</evidence>
<dbReference type="OrthoDB" id="5105828at2759"/>
<feature type="compositionally biased region" description="Basic and acidic residues" evidence="2">
    <location>
        <begin position="808"/>
        <end position="833"/>
    </location>
</feature>
<feature type="region of interest" description="Disordered" evidence="2">
    <location>
        <begin position="1"/>
        <end position="97"/>
    </location>
</feature>
<feature type="region of interest" description="Disordered" evidence="2">
    <location>
        <begin position="406"/>
        <end position="455"/>
    </location>
</feature>
<organism evidence="3 4">
    <name type="scientific">Fusarium zealandicum</name>
    <dbReference type="NCBI Taxonomy" id="1053134"/>
    <lineage>
        <taxon>Eukaryota</taxon>
        <taxon>Fungi</taxon>
        <taxon>Dikarya</taxon>
        <taxon>Ascomycota</taxon>
        <taxon>Pezizomycotina</taxon>
        <taxon>Sordariomycetes</taxon>
        <taxon>Hypocreomycetidae</taxon>
        <taxon>Hypocreales</taxon>
        <taxon>Nectriaceae</taxon>
        <taxon>Fusarium</taxon>
        <taxon>Fusarium staphyleae species complex</taxon>
    </lineage>
</organism>
<keyword evidence="1" id="KW-0175">Coiled coil</keyword>